<dbReference type="GO" id="GO:0005786">
    <property type="term" value="C:signal recognition particle, endoplasmic reticulum targeting"/>
    <property type="evidence" value="ECO:0007669"/>
    <property type="project" value="UniProtKB-KW"/>
</dbReference>
<dbReference type="PANTHER" id="PTHR12834">
    <property type="entry name" value="SIGNAL RECOGNITION PARTICLE 9 KDA PROTEIN"/>
    <property type="match status" value="1"/>
</dbReference>
<proteinExistence type="inferred from homology"/>
<dbReference type="InterPro" id="IPR039914">
    <property type="entry name" value="SRP9-like"/>
</dbReference>
<dbReference type="GO" id="GO:0008312">
    <property type="term" value="F:7S RNA binding"/>
    <property type="evidence" value="ECO:0007669"/>
    <property type="project" value="InterPro"/>
</dbReference>
<dbReference type="EMBL" id="JALJAT010000001">
    <property type="protein sequence ID" value="KAK4475506.1"/>
    <property type="molecule type" value="Genomic_DNA"/>
</dbReference>
<keyword evidence="5 9" id="KW-0694">RNA-binding</keyword>
<dbReference type="AlphaFoldDB" id="A0AAE1ZJP9"/>
<protein>
    <recommendedName>
        <fullName evidence="3 9">Signal recognition particle 9 kDa protein</fullName>
        <shortName evidence="9">SRP9</shortName>
    </recommendedName>
</protein>
<reference evidence="11" key="1">
    <citation type="submission" date="2022-04" db="EMBL/GenBank/DDBJ databases">
        <authorList>
            <person name="Xu L."/>
            <person name="Lv Z."/>
        </authorList>
    </citation>
    <scope>NUCLEOTIDE SEQUENCE</scope>
    <source>
        <strain evidence="11">LV_2022a</strain>
    </source>
</reference>
<evidence type="ECO:0000259" key="10">
    <source>
        <dbReference type="Pfam" id="PF05486"/>
    </source>
</evidence>
<evidence type="ECO:0000256" key="1">
    <source>
        <dbReference type="ARBA" id="ARBA00004496"/>
    </source>
</evidence>
<comment type="subcellular location">
    <subcellularLocation>
        <location evidence="1 9">Cytoplasm</location>
    </subcellularLocation>
</comment>
<evidence type="ECO:0000313" key="11">
    <source>
        <dbReference type="EMBL" id="KAK4475506.1"/>
    </source>
</evidence>
<gene>
    <name evidence="11" type="ORF">MN116_002554</name>
</gene>
<evidence type="ECO:0000256" key="3">
    <source>
        <dbReference type="ARBA" id="ARBA00020414"/>
    </source>
</evidence>
<dbReference type="InterPro" id="IPR009018">
    <property type="entry name" value="Signal_recog_particle_SRP9/14"/>
</dbReference>
<organism evidence="11 12">
    <name type="scientific">Schistosoma mekongi</name>
    <name type="common">Parasitic worm</name>
    <dbReference type="NCBI Taxonomy" id="38744"/>
    <lineage>
        <taxon>Eukaryota</taxon>
        <taxon>Metazoa</taxon>
        <taxon>Spiralia</taxon>
        <taxon>Lophotrochozoa</taxon>
        <taxon>Platyhelminthes</taxon>
        <taxon>Trematoda</taxon>
        <taxon>Digenea</taxon>
        <taxon>Strigeidida</taxon>
        <taxon>Schistosomatoidea</taxon>
        <taxon>Schistosomatidae</taxon>
        <taxon>Schistosoma</taxon>
    </lineage>
</organism>
<dbReference type="GO" id="GO:0006614">
    <property type="term" value="P:SRP-dependent cotranslational protein targeting to membrane"/>
    <property type="evidence" value="ECO:0007669"/>
    <property type="project" value="InterPro"/>
</dbReference>
<comment type="similarity">
    <text evidence="2 9">Belongs to the SRP9 family.</text>
</comment>
<evidence type="ECO:0000313" key="12">
    <source>
        <dbReference type="Proteomes" id="UP001292079"/>
    </source>
</evidence>
<evidence type="ECO:0000256" key="5">
    <source>
        <dbReference type="ARBA" id="ARBA00022884"/>
    </source>
</evidence>
<sequence>MTNFNSWEEFAKAAEVLYLEDPLKCRMCTKYRHVDRKLVVKLTDNHTVLKYVTDMAQDVKKIEKLTTLLMRHMASKEK</sequence>
<dbReference type="Proteomes" id="UP001292079">
    <property type="component" value="Unassembled WGS sequence"/>
</dbReference>
<reference evidence="11" key="2">
    <citation type="journal article" date="2023" name="Infect Dis Poverty">
        <title>Chromosome-scale genome of the human blood fluke Schistosoma mekongi and its implications for public health.</title>
        <authorList>
            <person name="Zhou M."/>
            <person name="Xu L."/>
            <person name="Xu D."/>
            <person name="Chen W."/>
            <person name="Khan J."/>
            <person name="Hu Y."/>
            <person name="Huang H."/>
            <person name="Wei H."/>
            <person name="Zhang Y."/>
            <person name="Chusongsang P."/>
            <person name="Tanasarnprasert K."/>
            <person name="Hu X."/>
            <person name="Limpanont Y."/>
            <person name="Lv Z."/>
        </authorList>
    </citation>
    <scope>NUCLEOTIDE SEQUENCE</scope>
    <source>
        <strain evidence="11">LV_2022a</strain>
    </source>
</reference>
<dbReference type="GO" id="GO:0045900">
    <property type="term" value="P:negative regulation of translational elongation"/>
    <property type="evidence" value="ECO:0007669"/>
    <property type="project" value="InterPro"/>
</dbReference>
<dbReference type="Gene3D" id="3.30.720.10">
    <property type="entry name" value="Signal recognition particle alu RNA binding heterodimer, srp9/1"/>
    <property type="match status" value="1"/>
</dbReference>
<keyword evidence="6 9" id="KW-0733">Signal recognition particle</keyword>
<evidence type="ECO:0000256" key="2">
    <source>
        <dbReference type="ARBA" id="ARBA00009193"/>
    </source>
</evidence>
<dbReference type="Pfam" id="PF05486">
    <property type="entry name" value="SRP9-21"/>
    <property type="match status" value="1"/>
</dbReference>
<dbReference type="InterPro" id="IPR039432">
    <property type="entry name" value="SRP9_dom"/>
</dbReference>
<keyword evidence="12" id="KW-1185">Reference proteome</keyword>
<dbReference type="InterPro" id="IPR008832">
    <property type="entry name" value="SRP9"/>
</dbReference>
<comment type="function">
    <text evidence="8 9">Component of the signal recognition particle (SRP) complex, a ribonucleoprotein complex that mediates the cotranslational targeting of secretory and membrane proteins to the endoplasmic reticulum (ER). SRP9 together with SRP14 and the Alu portion of the SRP RNA, constitutes the elongation arrest domain of SRP. The complex of SRP9 and SRP14 is required for SRP RNA binding.</text>
</comment>
<evidence type="ECO:0000256" key="4">
    <source>
        <dbReference type="ARBA" id="ARBA00022490"/>
    </source>
</evidence>
<dbReference type="PIRSF" id="PIRSF017029">
    <property type="entry name" value="Signal_recog_particle_SRP9"/>
    <property type="match status" value="1"/>
</dbReference>
<comment type="caution">
    <text evidence="11">The sequence shown here is derived from an EMBL/GenBank/DDBJ whole genome shotgun (WGS) entry which is preliminary data.</text>
</comment>
<evidence type="ECO:0000256" key="7">
    <source>
        <dbReference type="ARBA" id="ARBA00023274"/>
    </source>
</evidence>
<name>A0AAE1ZJP9_SCHME</name>
<keyword evidence="4 9" id="KW-0963">Cytoplasm</keyword>
<dbReference type="SUPFAM" id="SSF54762">
    <property type="entry name" value="Signal recognition particle alu RNA binding heterodimer, SRP9/14"/>
    <property type="match status" value="1"/>
</dbReference>
<keyword evidence="7 9" id="KW-0687">Ribonucleoprotein</keyword>
<dbReference type="GO" id="GO:0005829">
    <property type="term" value="C:cytosol"/>
    <property type="evidence" value="ECO:0007669"/>
    <property type="project" value="UniProtKB-ARBA"/>
</dbReference>
<accession>A0AAE1ZJP9</accession>
<evidence type="ECO:0000256" key="6">
    <source>
        <dbReference type="ARBA" id="ARBA00023135"/>
    </source>
</evidence>
<dbReference type="FunFam" id="3.30.720.10:FF:000001">
    <property type="entry name" value="Signal recognition particle 9 kDa protein"/>
    <property type="match status" value="1"/>
</dbReference>
<feature type="domain" description="SRP9" evidence="10">
    <location>
        <begin position="4"/>
        <end position="73"/>
    </location>
</feature>
<evidence type="ECO:0000256" key="8">
    <source>
        <dbReference type="ARBA" id="ARBA00045462"/>
    </source>
</evidence>
<evidence type="ECO:0000256" key="9">
    <source>
        <dbReference type="PIRNR" id="PIRNR017029"/>
    </source>
</evidence>
<dbReference type="PANTHER" id="PTHR12834:SF12">
    <property type="entry name" value="SIGNAL RECOGNITION PARTICLE 9 KDA PROTEIN"/>
    <property type="match status" value="1"/>
</dbReference>